<dbReference type="EMBL" id="AB172212">
    <property type="protein sequence ID" value="BAE89274.1"/>
    <property type="molecule type" value="mRNA"/>
</dbReference>
<proteinExistence type="evidence at transcript level"/>
<dbReference type="AlphaFoldDB" id="I7G5B8"/>
<name>I7G5B8_MACFA</name>
<sequence>MWIFSLLFFFFFFPSRLLFLGQAFMFPPFHIIISFDCSAIGNGDLLE</sequence>
<organism evidence="1">
    <name type="scientific">Macaca fascicularis</name>
    <name type="common">Crab-eating macaque</name>
    <name type="synonym">Cynomolgus monkey</name>
    <dbReference type="NCBI Taxonomy" id="9541"/>
    <lineage>
        <taxon>Eukaryota</taxon>
        <taxon>Metazoa</taxon>
        <taxon>Chordata</taxon>
        <taxon>Craniata</taxon>
        <taxon>Vertebrata</taxon>
        <taxon>Euteleostomi</taxon>
        <taxon>Mammalia</taxon>
        <taxon>Eutheria</taxon>
        <taxon>Euarchontoglires</taxon>
        <taxon>Primates</taxon>
        <taxon>Haplorrhini</taxon>
        <taxon>Catarrhini</taxon>
        <taxon>Cercopithecidae</taxon>
        <taxon>Cercopithecinae</taxon>
        <taxon>Macaca</taxon>
    </lineage>
</organism>
<evidence type="ECO:0000313" key="1">
    <source>
        <dbReference type="EMBL" id="BAE89274.1"/>
    </source>
</evidence>
<protein>
    <submittedName>
        <fullName evidence="1">Macaca fascicularis brain cDNA clone: QflA-17153, similar to human adaptor-related protein complex 2, beta 1 subunit(AP2B1), mRNA, RefSeq: NM_001282.1</fullName>
    </submittedName>
</protein>
<accession>I7G5B8</accession>
<reference evidence="1" key="1">
    <citation type="journal article" date="2007" name="PLoS Biol.">
        <title>Rate of evolution in brain-expressed genes in humans and other primates.</title>
        <authorList>
            <person name="Wang H.-Y."/>
            <person name="Chien H.-C."/>
            <person name="Osada N."/>
            <person name="Hashimoto K."/>
            <person name="Sugano S."/>
            <person name="Gojobori T."/>
            <person name="Chou C.-K."/>
            <person name="Tsai S.-F."/>
            <person name="Wu C.-I."/>
            <person name="Shen C.-K.J."/>
        </authorList>
    </citation>
    <scope>NUCLEOTIDE SEQUENCE</scope>
</reference>